<evidence type="ECO:0000313" key="2">
    <source>
        <dbReference type="EMBL" id="MUN39396.1"/>
    </source>
</evidence>
<accession>A0A7K1L562</accession>
<evidence type="ECO:0000256" key="1">
    <source>
        <dbReference type="SAM" id="Phobius"/>
    </source>
</evidence>
<feature type="transmembrane region" description="Helical" evidence="1">
    <location>
        <begin position="59"/>
        <end position="79"/>
    </location>
</feature>
<reference evidence="2 3" key="1">
    <citation type="submission" date="2019-11" db="EMBL/GenBank/DDBJ databases">
        <authorList>
            <person name="Cao P."/>
        </authorList>
    </citation>
    <scope>NUCLEOTIDE SEQUENCE [LARGE SCALE GENOMIC DNA]</scope>
    <source>
        <strain evidence="2 3">NEAU-AAG5</strain>
    </source>
</reference>
<dbReference type="Proteomes" id="UP000432015">
    <property type="component" value="Unassembled WGS sequence"/>
</dbReference>
<gene>
    <name evidence="2" type="ORF">GNZ18_22730</name>
</gene>
<feature type="transmembrane region" description="Helical" evidence="1">
    <location>
        <begin position="34"/>
        <end position="53"/>
    </location>
</feature>
<keyword evidence="1" id="KW-0812">Transmembrane</keyword>
<evidence type="ECO:0000313" key="3">
    <source>
        <dbReference type="Proteomes" id="UP000432015"/>
    </source>
</evidence>
<name>A0A7K1L562_9ACTN</name>
<keyword evidence="1" id="KW-0472">Membrane</keyword>
<dbReference type="EMBL" id="WOFH01000008">
    <property type="protein sequence ID" value="MUN39396.1"/>
    <property type="molecule type" value="Genomic_DNA"/>
</dbReference>
<sequence>MFCALVQRSALRHVDDEVLTKVMGYVHFYGDKRLAVPGAISVIATVLTTAAAAAIGDPAIIAADAAAILMLAGWFGVFLRISAPVNKRQTSAAEEGRTPDDARSLQERWDSVINLRAGLQGLAVAALLVGAVAGS</sequence>
<keyword evidence="1" id="KW-1133">Transmembrane helix</keyword>
<keyword evidence="3" id="KW-1185">Reference proteome</keyword>
<dbReference type="AlphaFoldDB" id="A0A7K1L562"/>
<feature type="transmembrane region" description="Helical" evidence="1">
    <location>
        <begin position="113"/>
        <end position="133"/>
    </location>
</feature>
<proteinExistence type="predicted"/>
<organism evidence="2 3">
    <name type="scientific">Actinomadura litoris</name>
    <dbReference type="NCBI Taxonomy" id="2678616"/>
    <lineage>
        <taxon>Bacteria</taxon>
        <taxon>Bacillati</taxon>
        <taxon>Actinomycetota</taxon>
        <taxon>Actinomycetes</taxon>
        <taxon>Streptosporangiales</taxon>
        <taxon>Thermomonosporaceae</taxon>
        <taxon>Actinomadura</taxon>
    </lineage>
</organism>
<protein>
    <submittedName>
        <fullName evidence="2">DUF1772 domain-containing protein</fullName>
    </submittedName>
</protein>
<comment type="caution">
    <text evidence="2">The sequence shown here is derived from an EMBL/GenBank/DDBJ whole genome shotgun (WGS) entry which is preliminary data.</text>
</comment>